<evidence type="ECO:0000256" key="2">
    <source>
        <dbReference type="RuleBase" id="RU003682"/>
    </source>
</evidence>
<dbReference type="GeneID" id="54472073"/>
<dbReference type="InterPro" id="IPR027443">
    <property type="entry name" value="IPNS-like_sf"/>
</dbReference>
<protein>
    <submittedName>
        <fullName evidence="5">Thymine dioxygenase</fullName>
    </submittedName>
</protein>
<evidence type="ECO:0000313" key="5">
    <source>
        <dbReference type="EMBL" id="KAF2483460.1"/>
    </source>
</evidence>
<keyword evidence="2" id="KW-0560">Oxidoreductase</keyword>
<dbReference type="GO" id="GO:0044283">
    <property type="term" value="P:small molecule biosynthetic process"/>
    <property type="evidence" value="ECO:0007669"/>
    <property type="project" value="UniProtKB-ARBA"/>
</dbReference>
<evidence type="ECO:0000313" key="6">
    <source>
        <dbReference type="Proteomes" id="UP000799767"/>
    </source>
</evidence>
<dbReference type="InterPro" id="IPR050231">
    <property type="entry name" value="Iron_ascorbate_oxido_reductase"/>
</dbReference>
<proteinExistence type="inferred from homology"/>
<dbReference type="EMBL" id="MU001635">
    <property type="protein sequence ID" value="KAF2483460.1"/>
    <property type="molecule type" value="Genomic_DNA"/>
</dbReference>
<accession>A0A6A6PTN5</accession>
<dbReference type="PRINTS" id="PR00682">
    <property type="entry name" value="IPNSYNTHASE"/>
</dbReference>
<evidence type="ECO:0000256" key="1">
    <source>
        <dbReference type="ARBA" id="ARBA00008056"/>
    </source>
</evidence>
<dbReference type="Gene3D" id="2.60.120.330">
    <property type="entry name" value="B-lactam Antibiotic, Isopenicillin N Synthase, Chain"/>
    <property type="match status" value="1"/>
</dbReference>
<feature type="region of interest" description="Disordered" evidence="3">
    <location>
        <begin position="79"/>
        <end position="121"/>
    </location>
</feature>
<keyword evidence="2" id="KW-0479">Metal-binding</keyword>
<comment type="similarity">
    <text evidence="1 2">Belongs to the iron/ascorbate-dependent oxidoreductase family.</text>
</comment>
<organism evidence="5 6">
    <name type="scientific">Neohortaea acidophila</name>
    <dbReference type="NCBI Taxonomy" id="245834"/>
    <lineage>
        <taxon>Eukaryota</taxon>
        <taxon>Fungi</taxon>
        <taxon>Dikarya</taxon>
        <taxon>Ascomycota</taxon>
        <taxon>Pezizomycotina</taxon>
        <taxon>Dothideomycetes</taxon>
        <taxon>Dothideomycetidae</taxon>
        <taxon>Mycosphaerellales</taxon>
        <taxon>Teratosphaeriaceae</taxon>
        <taxon>Neohortaea</taxon>
    </lineage>
</organism>
<dbReference type="PANTHER" id="PTHR47990">
    <property type="entry name" value="2-OXOGLUTARATE (2OG) AND FE(II)-DEPENDENT OXYGENASE SUPERFAMILY PROTEIN-RELATED"/>
    <property type="match status" value="1"/>
</dbReference>
<gene>
    <name evidence="5" type="ORF">BDY17DRAFT_250537</name>
</gene>
<dbReference type="GO" id="GO:0046872">
    <property type="term" value="F:metal ion binding"/>
    <property type="evidence" value="ECO:0007669"/>
    <property type="project" value="UniProtKB-KW"/>
</dbReference>
<sequence>MGSIEEPPATISSTIPIVDFSKWIHGKNQADRLVVARQITDACRSVGFVYLTNHGLSQDRVDETFTISKQMFALPLEDKMKAPHPPGSAHHRGYSAPGSEQVSKSNADDASRPAGTPPAAAVKECKESYEIGSEEDAEQPNIWLPEDTLPGFRQTTIAFYWACHELATAVLHALSLGIGLQEEALLTQYHTGHHNQLRLLHYPPVPAAEVESGSAARMPPHADFGSITLLFQDDCGGLQIEDPRVPNKFLPATPVPGACVVNVGDLLMRWSNDYLKSTRHRVTLPPLADRFQGEERITRDRYSLVYFVGPLLDTVIECLPACADAAHPAKYEPVTRREFSKMKFAAAYGDGK</sequence>
<dbReference type="Pfam" id="PF14226">
    <property type="entry name" value="DIOX_N"/>
    <property type="match status" value="1"/>
</dbReference>
<dbReference type="OrthoDB" id="288590at2759"/>
<dbReference type="AlphaFoldDB" id="A0A6A6PTN5"/>
<dbReference type="PROSITE" id="PS51471">
    <property type="entry name" value="FE2OG_OXY"/>
    <property type="match status" value="1"/>
</dbReference>
<dbReference type="SUPFAM" id="SSF51197">
    <property type="entry name" value="Clavaminate synthase-like"/>
    <property type="match status" value="1"/>
</dbReference>
<evidence type="ECO:0000259" key="4">
    <source>
        <dbReference type="PROSITE" id="PS51471"/>
    </source>
</evidence>
<reference evidence="5" key="1">
    <citation type="journal article" date="2020" name="Stud. Mycol.">
        <title>101 Dothideomycetes genomes: a test case for predicting lifestyles and emergence of pathogens.</title>
        <authorList>
            <person name="Haridas S."/>
            <person name="Albert R."/>
            <person name="Binder M."/>
            <person name="Bloem J."/>
            <person name="Labutti K."/>
            <person name="Salamov A."/>
            <person name="Andreopoulos B."/>
            <person name="Baker S."/>
            <person name="Barry K."/>
            <person name="Bills G."/>
            <person name="Bluhm B."/>
            <person name="Cannon C."/>
            <person name="Castanera R."/>
            <person name="Culley D."/>
            <person name="Daum C."/>
            <person name="Ezra D."/>
            <person name="Gonzalez J."/>
            <person name="Henrissat B."/>
            <person name="Kuo A."/>
            <person name="Liang C."/>
            <person name="Lipzen A."/>
            <person name="Lutzoni F."/>
            <person name="Magnuson J."/>
            <person name="Mondo S."/>
            <person name="Nolan M."/>
            <person name="Ohm R."/>
            <person name="Pangilinan J."/>
            <person name="Park H.-J."/>
            <person name="Ramirez L."/>
            <person name="Alfaro M."/>
            <person name="Sun H."/>
            <person name="Tritt A."/>
            <person name="Yoshinaga Y."/>
            <person name="Zwiers L.-H."/>
            <person name="Turgeon B."/>
            <person name="Goodwin S."/>
            <person name="Spatafora J."/>
            <person name="Crous P."/>
            <person name="Grigoriev I."/>
        </authorList>
    </citation>
    <scope>NUCLEOTIDE SEQUENCE</scope>
    <source>
        <strain evidence="5">CBS 113389</strain>
    </source>
</reference>
<dbReference type="InterPro" id="IPR005123">
    <property type="entry name" value="Oxoglu/Fe-dep_dioxygenase_dom"/>
</dbReference>
<dbReference type="GO" id="GO:0051213">
    <property type="term" value="F:dioxygenase activity"/>
    <property type="evidence" value="ECO:0007669"/>
    <property type="project" value="UniProtKB-KW"/>
</dbReference>
<evidence type="ECO:0000256" key="3">
    <source>
        <dbReference type="SAM" id="MobiDB-lite"/>
    </source>
</evidence>
<dbReference type="RefSeq" id="XP_033590030.1">
    <property type="nucleotide sequence ID" value="XM_033731071.1"/>
</dbReference>
<keyword evidence="6" id="KW-1185">Reference proteome</keyword>
<feature type="domain" description="Fe2OG dioxygenase" evidence="4">
    <location>
        <begin position="193"/>
        <end position="310"/>
    </location>
</feature>
<dbReference type="Proteomes" id="UP000799767">
    <property type="component" value="Unassembled WGS sequence"/>
</dbReference>
<keyword evidence="5" id="KW-0223">Dioxygenase</keyword>
<dbReference type="InterPro" id="IPR026992">
    <property type="entry name" value="DIOX_N"/>
</dbReference>
<dbReference type="InterPro" id="IPR044861">
    <property type="entry name" value="IPNS-like_FE2OG_OXY"/>
</dbReference>
<dbReference type="Pfam" id="PF03171">
    <property type="entry name" value="2OG-FeII_Oxy"/>
    <property type="match status" value="1"/>
</dbReference>
<name>A0A6A6PTN5_9PEZI</name>
<keyword evidence="2" id="KW-0408">Iron</keyword>